<dbReference type="SUPFAM" id="SSF54913">
    <property type="entry name" value="GlnB-like"/>
    <property type="match status" value="1"/>
</dbReference>
<comment type="caution">
    <text evidence="2">The sequence shown here is derived from an EMBL/GenBank/DDBJ whole genome shotgun (WGS) entry which is preliminary data.</text>
</comment>
<dbReference type="AlphaFoldDB" id="A0AAW1TDK9"/>
<dbReference type="PANTHER" id="PTHR23419:SF8">
    <property type="entry name" value="FI09726P"/>
    <property type="match status" value="1"/>
</dbReference>
<organism evidence="2 3">
    <name type="scientific">Apatococcus fuscideae</name>
    <dbReference type="NCBI Taxonomy" id="2026836"/>
    <lineage>
        <taxon>Eukaryota</taxon>
        <taxon>Viridiplantae</taxon>
        <taxon>Chlorophyta</taxon>
        <taxon>core chlorophytes</taxon>
        <taxon>Trebouxiophyceae</taxon>
        <taxon>Chlorellales</taxon>
        <taxon>Chlorellaceae</taxon>
        <taxon>Apatococcus</taxon>
    </lineage>
</organism>
<name>A0AAW1TDK9_9CHLO</name>
<proteinExistence type="inferred from homology"/>
<keyword evidence="3" id="KW-1185">Reference proteome</keyword>
<evidence type="ECO:0000313" key="2">
    <source>
        <dbReference type="EMBL" id="KAK9866672.1"/>
    </source>
</evidence>
<dbReference type="Pfam" id="PF03091">
    <property type="entry name" value="CutA1"/>
    <property type="match status" value="1"/>
</dbReference>
<dbReference type="Gene3D" id="3.30.70.120">
    <property type="match status" value="1"/>
</dbReference>
<evidence type="ECO:0000256" key="1">
    <source>
        <dbReference type="ARBA" id="ARBA00010169"/>
    </source>
</evidence>
<dbReference type="InterPro" id="IPR004323">
    <property type="entry name" value="Ion_tolerance_CutA"/>
</dbReference>
<protein>
    <submittedName>
        <fullName evidence="2">Uncharacterized protein</fullName>
    </submittedName>
</protein>
<dbReference type="EMBL" id="JALJOV010000142">
    <property type="protein sequence ID" value="KAK9866672.1"/>
    <property type="molecule type" value="Genomic_DNA"/>
</dbReference>
<sequence length="331" mass="36568">MRLRPHPICNILTYKLLSFSRKRAVCLSCPSQGVEKHPALSLPSQGSRLDQSSRTVSFRGLGYRTRANMASQADEYTGGAVVVYVTVPDDTVAKTIASGVVEQKLAACVSILPGIQSVFWWDNKVNIDAELMLIMKTRQELVRELTGHIKANHPYDERELGGSRNLEERHDKRQSHFCVLNQPKRKGTRGGGSAKLSSASLDPNCWAEGASIPMAALHTMSLAQRGCGVSQWQTIDQNAPSWKYPNIFDFWATMDRLGTASYIKDLTIEDCDDGTYENLRTYGAFGPQDLSTDEISAFQAAVRASPYINADRKDSLIQDATHGGLQKRTGL</sequence>
<comment type="similarity">
    <text evidence="1">Belongs to the CutA family.</text>
</comment>
<dbReference type="PANTHER" id="PTHR23419">
    <property type="entry name" value="DIVALENT CATION TOLERANCE CUTA-RELATED"/>
    <property type="match status" value="1"/>
</dbReference>
<dbReference type="InterPro" id="IPR015867">
    <property type="entry name" value="N-reg_PII/ATP_PRibTrfase_C"/>
</dbReference>
<dbReference type="Proteomes" id="UP001485043">
    <property type="component" value="Unassembled WGS sequence"/>
</dbReference>
<dbReference type="GO" id="GO:0005507">
    <property type="term" value="F:copper ion binding"/>
    <property type="evidence" value="ECO:0007669"/>
    <property type="project" value="TreeGrafter"/>
</dbReference>
<dbReference type="InterPro" id="IPR011322">
    <property type="entry name" value="N-reg_PII-like_a/b"/>
</dbReference>
<reference evidence="2 3" key="1">
    <citation type="journal article" date="2024" name="Nat. Commun.">
        <title>Phylogenomics reveals the evolutionary origins of lichenization in chlorophyte algae.</title>
        <authorList>
            <person name="Puginier C."/>
            <person name="Libourel C."/>
            <person name="Otte J."/>
            <person name="Skaloud P."/>
            <person name="Haon M."/>
            <person name="Grisel S."/>
            <person name="Petersen M."/>
            <person name="Berrin J.G."/>
            <person name="Delaux P.M."/>
            <person name="Dal Grande F."/>
            <person name="Keller J."/>
        </authorList>
    </citation>
    <scope>NUCLEOTIDE SEQUENCE [LARGE SCALE GENOMIC DNA]</scope>
    <source>
        <strain evidence="2 3">SAG 2523</strain>
    </source>
</reference>
<gene>
    <name evidence="2" type="ORF">WJX84_010127</name>
</gene>
<evidence type="ECO:0000313" key="3">
    <source>
        <dbReference type="Proteomes" id="UP001485043"/>
    </source>
</evidence>
<dbReference type="GO" id="GO:0010038">
    <property type="term" value="P:response to metal ion"/>
    <property type="evidence" value="ECO:0007669"/>
    <property type="project" value="InterPro"/>
</dbReference>
<accession>A0AAW1TDK9</accession>